<evidence type="ECO:0000256" key="6">
    <source>
        <dbReference type="ARBA" id="ARBA00022679"/>
    </source>
</evidence>
<keyword evidence="7 15" id="KW-0812">Transmembrane</keyword>
<keyword evidence="9 14" id="KW-0418">Kinase</keyword>
<evidence type="ECO:0000256" key="13">
    <source>
        <dbReference type="ARBA" id="ARBA00023136"/>
    </source>
</evidence>
<keyword evidence="8 14" id="KW-0547">Nucleotide-binding</keyword>
<gene>
    <name evidence="18" type="primary">narX_2</name>
    <name evidence="18" type="ORF">SAMEA4384070_03618</name>
</gene>
<dbReference type="AlphaFoldDB" id="A0A240C9D0"/>
<dbReference type="SUPFAM" id="SSF55874">
    <property type="entry name" value="ATPase domain of HSP90 chaperone/DNA topoisomerase II/histidine kinase"/>
    <property type="match status" value="1"/>
</dbReference>
<dbReference type="Pfam" id="PF00672">
    <property type="entry name" value="HAMP"/>
    <property type="match status" value="1"/>
</dbReference>
<evidence type="ECO:0000256" key="5">
    <source>
        <dbReference type="ARBA" id="ARBA00022553"/>
    </source>
</evidence>
<evidence type="ECO:0000313" key="19">
    <source>
        <dbReference type="Proteomes" id="UP000215134"/>
    </source>
</evidence>
<keyword evidence="12 14" id="KW-0902">Two-component regulatory system</keyword>
<feature type="domain" description="HAMP" evidence="17">
    <location>
        <begin position="189"/>
        <end position="242"/>
    </location>
</feature>
<dbReference type="InterPro" id="IPR042295">
    <property type="entry name" value="NarX-like_N_sf"/>
</dbReference>
<evidence type="ECO:0000256" key="14">
    <source>
        <dbReference type="PIRNR" id="PIRNR003167"/>
    </source>
</evidence>
<dbReference type="KEGG" id="sfj:SAMEA4384070_3618"/>
<dbReference type="CDD" id="cd22899">
    <property type="entry name" value="NarQ_sensor"/>
    <property type="match status" value="1"/>
</dbReference>
<evidence type="ECO:0000256" key="10">
    <source>
        <dbReference type="ARBA" id="ARBA00022840"/>
    </source>
</evidence>
<keyword evidence="19" id="KW-1185">Reference proteome</keyword>
<dbReference type="Pfam" id="PF02518">
    <property type="entry name" value="HATPase_c"/>
    <property type="match status" value="1"/>
</dbReference>
<sequence length="575" mass="64598">MKLTMRVARTEKDPRLLVKRSVTGSLARALFCMVILSVLSTGLALITVAGSQNDAEAINIAGSLRMQSYRLAYDLDTRSAELERHLQQYQQSLQAPSLLKLDRFYVPAEVRDEYLTLRQSWQGLAQQIRAGRTRAYQANVVNHVNQIDHFVSALQHYSELKLTLVAAISVLGYAAIIGLVLFCIRFMRRQVVAPLQRLVDASQRVQRRDFNHPPLDVRLPNELGVLSQAFTAMTDDLAKLYLSLEHKVQEKTQRLQQANKTLEVLYRCSQALSVRQIDQQAFEQILDIVRQSERLHSIRLEVADSVSQWRLGCGEPAPAGAWQRLPILQDGKILGELRWQARECPPHPHLMQSLANMLSRAVYFNRAQKQHQQLALMEERATIARELHDSLAQALSFLRIQLTLLKRSVNDNPAQAREIIDDVERTLADAYRQLRELLATFRLNIQEADLHGALQQLLQPLKALSSARIQLHCRLSSQALNAQQQVHALQIVREAVLNAVKHAGADEIVVRCEVNAAGDNAFSIADDGCGIASLEEPEGHYGLTIMSERAARLAGTLRIQRRAAGGTEVCLTFPS</sequence>
<dbReference type="GO" id="GO:0046983">
    <property type="term" value="F:protein dimerization activity"/>
    <property type="evidence" value="ECO:0007669"/>
    <property type="project" value="UniProtKB-UniRule"/>
</dbReference>
<organism evidence="18 19">
    <name type="scientific">Serratia ficaria</name>
    <dbReference type="NCBI Taxonomy" id="61651"/>
    <lineage>
        <taxon>Bacteria</taxon>
        <taxon>Pseudomonadati</taxon>
        <taxon>Pseudomonadota</taxon>
        <taxon>Gammaproteobacteria</taxon>
        <taxon>Enterobacterales</taxon>
        <taxon>Yersiniaceae</taxon>
        <taxon>Serratia</taxon>
    </lineage>
</organism>
<evidence type="ECO:0000256" key="9">
    <source>
        <dbReference type="ARBA" id="ARBA00022777"/>
    </source>
</evidence>
<keyword evidence="10 14" id="KW-0067">ATP-binding</keyword>
<evidence type="ECO:0000256" key="4">
    <source>
        <dbReference type="ARBA" id="ARBA00022519"/>
    </source>
</evidence>
<keyword evidence="6 14" id="KW-0808">Transferase</keyword>
<evidence type="ECO:0000256" key="3">
    <source>
        <dbReference type="ARBA" id="ARBA00022475"/>
    </source>
</evidence>
<keyword evidence="5" id="KW-0597">Phosphoprotein</keyword>
<dbReference type="InterPro" id="IPR016380">
    <property type="entry name" value="Sig_transdc_His_kin_NarX/NarQ"/>
</dbReference>
<dbReference type="PROSITE" id="PS50109">
    <property type="entry name" value="HIS_KIN"/>
    <property type="match status" value="1"/>
</dbReference>
<comment type="subcellular location">
    <subcellularLocation>
        <location evidence="2">Cell inner membrane</location>
        <topology evidence="2">Multi-pass membrane protein</topology>
    </subcellularLocation>
</comment>
<name>A0A240C9D0_SERFI</name>
<keyword evidence="4 14" id="KW-0997">Cell inner membrane</keyword>
<dbReference type="GO" id="GO:0005524">
    <property type="term" value="F:ATP binding"/>
    <property type="evidence" value="ECO:0007669"/>
    <property type="project" value="UniProtKB-UniRule"/>
</dbReference>
<dbReference type="SUPFAM" id="SSF158472">
    <property type="entry name" value="HAMP domain-like"/>
    <property type="match status" value="1"/>
</dbReference>
<keyword evidence="13 14" id="KW-0472">Membrane</keyword>
<keyword evidence="3 14" id="KW-1003">Cell membrane</keyword>
<dbReference type="Gene3D" id="1.20.5.1930">
    <property type="match status" value="1"/>
</dbReference>
<dbReference type="InterPro" id="IPR029095">
    <property type="entry name" value="NarX-like_N"/>
</dbReference>
<feature type="domain" description="Histidine kinase" evidence="16">
    <location>
        <begin position="382"/>
        <end position="575"/>
    </location>
</feature>
<dbReference type="EMBL" id="LT906479">
    <property type="protein sequence ID" value="SNW03873.1"/>
    <property type="molecule type" value="Genomic_DNA"/>
</dbReference>
<dbReference type="Pfam" id="PF13675">
    <property type="entry name" value="PilJ"/>
    <property type="match status" value="1"/>
</dbReference>
<keyword evidence="11 15" id="KW-1133">Transmembrane helix</keyword>
<dbReference type="SMART" id="SM00387">
    <property type="entry name" value="HATPase_c"/>
    <property type="match status" value="1"/>
</dbReference>
<dbReference type="GO" id="GO:0005886">
    <property type="term" value="C:plasma membrane"/>
    <property type="evidence" value="ECO:0007669"/>
    <property type="project" value="UniProtKB-SubCell"/>
</dbReference>
<evidence type="ECO:0000256" key="15">
    <source>
        <dbReference type="SAM" id="Phobius"/>
    </source>
</evidence>
<evidence type="ECO:0000256" key="8">
    <source>
        <dbReference type="ARBA" id="ARBA00022741"/>
    </source>
</evidence>
<dbReference type="InterPro" id="IPR011712">
    <property type="entry name" value="Sig_transdc_His_kin_sub3_dim/P"/>
</dbReference>
<dbReference type="InterPro" id="IPR036890">
    <property type="entry name" value="HATPase_C_sf"/>
</dbReference>
<evidence type="ECO:0000256" key="2">
    <source>
        <dbReference type="ARBA" id="ARBA00004429"/>
    </source>
</evidence>
<dbReference type="Proteomes" id="UP000215134">
    <property type="component" value="Chromosome 1"/>
</dbReference>
<dbReference type="InterPro" id="IPR003660">
    <property type="entry name" value="HAMP_dom"/>
</dbReference>
<dbReference type="Gene3D" id="1.20.120.960">
    <property type="entry name" value="Histidine kinase NarX, sensor domain"/>
    <property type="match status" value="1"/>
</dbReference>
<proteinExistence type="predicted"/>
<reference evidence="18 19" key="1">
    <citation type="submission" date="2017-06" db="EMBL/GenBank/DDBJ databases">
        <authorList>
            <consortium name="Pathogen Informatics"/>
        </authorList>
    </citation>
    <scope>NUCLEOTIDE SEQUENCE [LARGE SCALE GENOMIC DNA]</scope>
    <source>
        <strain evidence="18 19">NCTC12148</strain>
    </source>
</reference>
<evidence type="ECO:0000256" key="7">
    <source>
        <dbReference type="ARBA" id="ARBA00022692"/>
    </source>
</evidence>
<dbReference type="InterPro" id="IPR005467">
    <property type="entry name" value="His_kinase_dom"/>
</dbReference>
<accession>A0A240C9D0</accession>
<dbReference type="EC" id="2.7.13.3" evidence="14"/>
<dbReference type="Gene3D" id="1.10.8.500">
    <property type="entry name" value="HAMP domain in histidine kinase"/>
    <property type="match status" value="1"/>
</dbReference>
<dbReference type="CDD" id="cd06225">
    <property type="entry name" value="HAMP"/>
    <property type="match status" value="1"/>
</dbReference>
<evidence type="ECO:0000259" key="17">
    <source>
        <dbReference type="PROSITE" id="PS50885"/>
    </source>
</evidence>
<dbReference type="InterPro" id="IPR003594">
    <property type="entry name" value="HATPase_dom"/>
</dbReference>
<dbReference type="SMART" id="SM00304">
    <property type="entry name" value="HAMP"/>
    <property type="match status" value="1"/>
</dbReference>
<dbReference type="GO" id="GO:0000155">
    <property type="term" value="F:phosphorelay sensor kinase activity"/>
    <property type="evidence" value="ECO:0007669"/>
    <property type="project" value="UniProtKB-UniRule"/>
</dbReference>
<evidence type="ECO:0000313" key="18">
    <source>
        <dbReference type="EMBL" id="SNW03873.1"/>
    </source>
</evidence>
<dbReference type="PANTHER" id="PTHR24421">
    <property type="entry name" value="NITRATE/NITRITE SENSOR PROTEIN NARX-RELATED"/>
    <property type="match status" value="1"/>
</dbReference>
<protein>
    <recommendedName>
        <fullName evidence="14">Sensor protein</fullName>
        <ecNumber evidence="14">2.7.13.3</ecNumber>
    </recommendedName>
</protein>
<dbReference type="NCBIfam" id="NF008184">
    <property type="entry name" value="PRK10935.1"/>
    <property type="match status" value="1"/>
</dbReference>
<dbReference type="InterPro" id="IPR050482">
    <property type="entry name" value="Sensor_HK_TwoCompSys"/>
</dbReference>
<dbReference type="PROSITE" id="PS50885">
    <property type="entry name" value="HAMP"/>
    <property type="match status" value="1"/>
</dbReference>
<evidence type="ECO:0000256" key="11">
    <source>
        <dbReference type="ARBA" id="ARBA00022989"/>
    </source>
</evidence>
<evidence type="ECO:0000256" key="12">
    <source>
        <dbReference type="ARBA" id="ARBA00023012"/>
    </source>
</evidence>
<feature type="transmembrane region" description="Helical" evidence="15">
    <location>
        <begin position="164"/>
        <end position="187"/>
    </location>
</feature>
<dbReference type="CDD" id="cd16917">
    <property type="entry name" value="HATPase_UhpB-NarQ-NarX-like"/>
    <property type="match status" value="1"/>
</dbReference>
<dbReference type="Gene3D" id="3.30.565.10">
    <property type="entry name" value="Histidine kinase-like ATPase, C-terminal domain"/>
    <property type="match status" value="1"/>
</dbReference>
<dbReference type="STRING" id="1411141.GCA_001590885_02032"/>
<evidence type="ECO:0000259" key="16">
    <source>
        <dbReference type="PROSITE" id="PS50109"/>
    </source>
</evidence>
<comment type="catalytic activity">
    <reaction evidence="1 14">
        <text>ATP + protein L-histidine = ADP + protein N-phospho-L-histidine.</text>
        <dbReference type="EC" id="2.7.13.3"/>
    </reaction>
</comment>
<dbReference type="Pfam" id="PF07730">
    <property type="entry name" value="HisKA_3"/>
    <property type="match status" value="1"/>
</dbReference>
<evidence type="ECO:0000256" key="1">
    <source>
        <dbReference type="ARBA" id="ARBA00000085"/>
    </source>
</evidence>
<dbReference type="PIRSF" id="PIRSF003167">
    <property type="entry name" value="STHK_NarX/NarQ"/>
    <property type="match status" value="1"/>
</dbReference>
<feature type="transmembrane region" description="Helical" evidence="15">
    <location>
        <begin position="21"/>
        <end position="46"/>
    </location>
</feature>
<dbReference type="PANTHER" id="PTHR24421:SF10">
    <property type="entry name" value="NITRATE_NITRITE SENSOR PROTEIN NARQ"/>
    <property type="match status" value="1"/>
</dbReference>